<evidence type="ECO:0000313" key="2">
    <source>
        <dbReference type="EMBL" id="CAG8818681.1"/>
    </source>
</evidence>
<evidence type="ECO:0000313" key="3">
    <source>
        <dbReference type="Proteomes" id="UP000789901"/>
    </source>
</evidence>
<keyword evidence="3" id="KW-1185">Reference proteome</keyword>
<feature type="compositionally biased region" description="Polar residues" evidence="1">
    <location>
        <begin position="22"/>
        <end position="37"/>
    </location>
</feature>
<dbReference type="EMBL" id="CAJVQB010032701">
    <property type="protein sequence ID" value="CAG8818681.1"/>
    <property type="molecule type" value="Genomic_DNA"/>
</dbReference>
<dbReference type="Proteomes" id="UP000789901">
    <property type="component" value="Unassembled WGS sequence"/>
</dbReference>
<gene>
    <name evidence="2" type="ORF">GMARGA_LOCUS27113</name>
</gene>
<name>A0ABN7W667_GIGMA</name>
<accession>A0ABN7W667</accession>
<reference evidence="2 3" key="1">
    <citation type="submission" date="2021-06" db="EMBL/GenBank/DDBJ databases">
        <authorList>
            <person name="Kallberg Y."/>
            <person name="Tangrot J."/>
            <person name="Rosling A."/>
        </authorList>
    </citation>
    <scope>NUCLEOTIDE SEQUENCE [LARGE SCALE GENOMIC DNA]</scope>
    <source>
        <strain evidence="2 3">120-4 pot B 10/14</strain>
    </source>
</reference>
<feature type="region of interest" description="Disordered" evidence="1">
    <location>
        <begin position="1"/>
        <end position="39"/>
    </location>
</feature>
<sequence length="201" mass="22963">MLCPTNLKQRSKKPSKAKEQKNTINVIENSDNSNNASYDEAVENNDGMAAKETPTLHTFWNQKKSVEEADELELNDNEEQLEKVDVNDDIGGPSENEIEIRNWYKKIPTALDDLVVNHTIPIFEVCFLGCQALFAFDNTTSHAAFSHDALITKYMNLNMVFPSDYCILELRGEAKGLKKVLRERGLWPEKELRLKEAQELM</sequence>
<organism evidence="2 3">
    <name type="scientific">Gigaspora margarita</name>
    <dbReference type="NCBI Taxonomy" id="4874"/>
    <lineage>
        <taxon>Eukaryota</taxon>
        <taxon>Fungi</taxon>
        <taxon>Fungi incertae sedis</taxon>
        <taxon>Mucoromycota</taxon>
        <taxon>Glomeromycotina</taxon>
        <taxon>Glomeromycetes</taxon>
        <taxon>Diversisporales</taxon>
        <taxon>Gigasporaceae</taxon>
        <taxon>Gigaspora</taxon>
    </lineage>
</organism>
<feature type="non-terminal residue" evidence="2">
    <location>
        <position position="1"/>
    </location>
</feature>
<evidence type="ECO:0000256" key="1">
    <source>
        <dbReference type="SAM" id="MobiDB-lite"/>
    </source>
</evidence>
<proteinExistence type="predicted"/>
<protein>
    <submittedName>
        <fullName evidence="2">46483_t:CDS:1</fullName>
    </submittedName>
</protein>
<comment type="caution">
    <text evidence="2">The sequence shown here is derived from an EMBL/GenBank/DDBJ whole genome shotgun (WGS) entry which is preliminary data.</text>
</comment>
<feature type="non-terminal residue" evidence="2">
    <location>
        <position position="201"/>
    </location>
</feature>